<proteinExistence type="inferred from homology"/>
<evidence type="ECO:0000256" key="1">
    <source>
        <dbReference type="ARBA" id="ARBA00010062"/>
    </source>
</evidence>
<dbReference type="Proteomes" id="UP000720344">
    <property type="component" value="Unassembled WGS sequence"/>
</dbReference>
<evidence type="ECO:0000313" key="4">
    <source>
        <dbReference type="EMBL" id="NJA88337.1"/>
    </source>
</evidence>
<dbReference type="InterPro" id="IPR051010">
    <property type="entry name" value="BCAA_transport"/>
</dbReference>
<evidence type="ECO:0000313" key="5">
    <source>
        <dbReference type="Proteomes" id="UP000720344"/>
    </source>
</evidence>
<keyword evidence="2" id="KW-0732">Signal</keyword>
<dbReference type="EMBL" id="JAATWB010000002">
    <property type="protein sequence ID" value="NJA88337.1"/>
    <property type="molecule type" value="Genomic_DNA"/>
</dbReference>
<name>A0ABX0WFD1_9RHOO</name>
<dbReference type="Pfam" id="PF13458">
    <property type="entry name" value="Peripla_BP_6"/>
    <property type="match status" value="1"/>
</dbReference>
<dbReference type="CDD" id="cd06333">
    <property type="entry name" value="PBP1_ABC_RPA1789-like"/>
    <property type="match status" value="1"/>
</dbReference>
<sequence>MARFSSRPIDRFTERTPMSSPSFASTRLAVLSLALVSLSAFADINVGVSVSATGPAASLGIPEKNTIALLPKTIGGQKVNYIVLDDATDTTSAVKNMRKLVAEDKVDVVIGSTTAPNSLAMTDIAAESETPLISLAGSAIIVEPVDAKRHWVFKTAQNDAHMATAIVEHMLNNKVQTVAFIGFADAYGEGWFKEFAKIAEARKIRIVASERFQRNDTSVTGQALKIIAAKPDAVLIGAAGTPAVLPQKTLKEKGFKGFVYQTHGVANSEFLRIGGKDVEGALLPVGPLVVAAQLPDSAPSKKVALDFITRYETAYGKGTVSAFGGHAWDAGLLLGAAIPQALKKAQPGTREFRSALRDALEGVKNLPAAHGVFNLNAQDHQGFDQRARVMARIEGGTWKLVK</sequence>
<reference evidence="5" key="1">
    <citation type="submission" date="2020-03" db="EMBL/GenBank/DDBJ databases">
        <title>Whole-genome sequence of the purple nonsulfur bacterium Rhodocyclus tenuis DSM112.</title>
        <authorList>
            <person name="Kyndt J.A."/>
            <person name="Meyer T.E."/>
        </authorList>
    </citation>
    <scope>NUCLEOTIDE SEQUENCE [LARGE SCALE GENOMIC DNA]</scope>
    <source>
        <strain evidence="5">DSM 112</strain>
    </source>
</reference>
<organism evidence="4 5">
    <name type="scientific">Rhodocyclus gracilis</name>
    <dbReference type="NCBI Taxonomy" id="2929842"/>
    <lineage>
        <taxon>Bacteria</taxon>
        <taxon>Pseudomonadati</taxon>
        <taxon>Pseudomonadota</taxon>
        <taxon>Betaproteobacteria</taxon>
        <taxon>Rhodocyclales</taxon>
        <taxon>Rhodocyclaceae</taxon>
        <taxon>Rhodocyclus</taxon>
    </lineage>
</organism>
<accession>A0ABX0WFD1</accession>
<dbReference type="InterPro" id="IPR028082">
    <property type="entry name" value="Peripla_BP_I"/>
</dbReference>
<dbReference type="SUPFAM" id="SSF53822">
    <property type="entry name" value="Periplasmic binding protein-like I"/>
    <property type="match status" value="1"/>
</dbReference>
<keyword evidence="5" id="KW-1185">Reference proteome</keyword>
<protein>
    <submittedName>
        <fullName evidence="4">ABC transporter substrate-binding protein</fullName>
    </submittedName>
</protein>
<comment type="similarity">
    <text evidence="1">Belongs to the leucine-binding protein family.</text>
</comment>
<comment type="caution">
    <text evidence="4">The sequence shown here is derived from an EMBL/GenBank/DDBJ whole genome shotgun (WGS) entry which is preliminary data.</text>
</comment>
<dbReference type="Gene3D" id="3.40.50.2300">
    <property type="match status" value="2"/>
</dbReference>
<dbReference type="PANTHER" id="PTHR30483">
    <property type="entry name" value="LEUCINE-SPECIFIC-BINDING PROTEIN"/>
    <property type="match status" value="1"/>
</dbReference>
<gene>
    <name evidence="4" type="ORF">HCX48_03760</name>
</gene>
<feature type="domain" description="Leucine-binding protein" evidence="3">
    <location>
        <begin position="44"/>
        <end position="390"/>
    </location>
</feature>
<dbReference type="PANTHER" id="PTHR30483:SF38">
    <property type="entry name" value="BLR7848 PROTEIN"/>
    <property type="match status" value="1"/>
</dbReference>
<dbReference type="InterPro" id="IPR028081">
    <property type="entry name" value="Leu-bd"/>
</dbReference>
<evidence type="ECO:0000259" key="3">
    <source>
        <dbReference type="Pfam" id="PF13458"/>
    </source>
</evidence>
<evidence type="ECO:0000256" key="2">
    <source>
        <dbReference type="ARBA" id="ARBA00022729"/>
    </source>
</evidence>